<gene>
    <name evidence="9 12" type="primary">mutS</name>
    <name evidence="12" type="ORF">HXM94_04515</name>
</gene>
<evidence type="ECO:0000259" key="11">
    <source>
        <dbReference type="PROSITE" id="PS00486"/>
    </source>
</evidence>
<dbReference type="NCBIfam" id="NF003810">
    <property type="entry name" value="PRK05399.1"/>
    <property type="match status" value="1"/>
</dbReference>
<name>A0A930H2P2_9FIRM</name>
<protein>
    <recommendedName>
        <fullName evidence="2 9">DNA mismatch repair protein MutS</fullName>
    </recommendedName>
</protein>
<evidence type="ECO:0000256" key="4">
    <source>
        <dbReference type="ARBA" id="ARBA00022763"/>
    </source>
</evidence>
<dbReference type="GO" id="GO:0005524">
    <property type="term" value="F:ATP binding"/>
    <property type="evidence" value="ECO:0007669"/>
    <property type="project" value="UniProtKB-UniRule"/>
</dbReference>
<dbReference type="InterPro" id="IPR036187">
    <property type="entry name" value="DNA_mismatch_repair_MutS_sf"/>
</dbReference>
<proteinExistence type="inferred from homology"/>
<evidence type="ECO:0000256" key="6">
    <source>
        <dbReference type="ARBA" id="ARBA00023125"/>
    </source>
</evidence>
<dbReference type="GO" id="GO:0030983">
    <property type="term" value="F:mismatched DNA binding"/>
    <property type="evidence" value="ECO:0007669"/>
    <property type="project" value="InterPro"/>
</dbReference>
<dbReference type="PROSITE" id="PS00486">
    <property type="entry name" value="DNA_MISMATCH_REPAIR_2"/>
    <property type="match status" value="1"/>
</dbReference>
<evidence type="ECO:0000256" key="1">
    <source>
        <dbReference type="ARBA" id="ARBA00006271"/>
    </source>
</evidence>
<feature type="domain" description="DNA mismatch repair proteins mutS family" evidence="11">
    <location>
        <begin position="692"/>
        <end position="708"/>
    </location>
</feature>
<evidence type="ECO:0000256" key="7">
    <source>
        <dbReference type="ARBA" id="ARBA00023204"/>
    </source>
</evidence>
<dbReference type="FunFam" id="3.40.1170.10:FF:000001">
    <property type="entry name" value="DNA mismatch repair protein MutS"/>
    <property type="match status" value="1"/>
</dbReference>
<dbReference type="GO" id="GO:0140664">
    <property type="term" value="F:ATP-dependent DNA damage sensor activity"/>
    <property type="evidence" value="ECO:0007669"/>
    <property type="project" value="InterPro"/>
</dbReference>
<dbReference type="EMBL" id="JABZRE010000013">
    <property type="protein sequence ID" value="MBF1307025.1"/>
    <property type="molecule type" value="Genomic_DNA"/>
</dbReference>
<evidence type="ECO:0000256" key="3">
    <source>
        <dbReference type="ARBA" id="ARBA00022741"/>
    </source>
</evidence>
<dbReference type="InterPro" id="IPR005748">
    <property type="entry name" value="DNA_mismatch_repair_MutS"/>
</dbReference>
<evidence type="ECO:0000313" key="13">
    <source>
        <dbReference type="Proteomes" id="UP000758611"/>
    </source>
</evidence>
<comment type="function">
    <text evidence="8 9">This protein is involved in the repair of mismatches in DNA. It is possible that it carries out the mismatch recognition step. This protein has a weak ATPase activity.</text>
</comment>
<dbReference type="PANTHER" id="PTHR11361">
    <property type="entry name" value="DNA MISMATCH REPAIR PROTEIN MUTS FAMILY MEMBER"/>
    <property type="match status" value="1"/>
</dbReference>
<dbReference type="GO" id="GO:0003684">
    <property type="term" value="F:damaged DNA binding"/>
    <property type="evidence" value="ECO:0007669"/>
    <property type="project" value="UniProtKB-UniRule"/>
</dbReference>
<dbReference type="InterPro" id="IPR007696">
    <property type="entry name" value="DNA_mismatch_repair_MutS_core"/>
</dbReference>
<dbReference type="InterPro" id="IPR045076">
    <property type="entry name" value="MutS"/>
</dbReference>
<dbReference type="Proteomes" id="UP000758611">
    <property type="component" value="Unassembled WGS sequence"/>
</dbReference>
<keyword evidence="4 9" id="KW-0227">DNA damage</keyword>
<dbReference type="GO" id="GO:0005829">
    <property type="term" value="C:cytosol"/>
    <property type="evidence" value="ECO:0007669"/>
    <property type="project" value="TreeGrafter"/>
</dbReference>
<keyword evidence="6 9" id="KW-0238">DNA-binding</keyword>
<keyword evidence="7 9" id="KW-0234">DNA repair</keyword>
<evidence type="ECO:0000256" key="2">
    <source>
        <dbReference type="ARBA" id="ARBA00021982"/>
    </source>
</evidence>
<dbReference type="FunFam" id="3.40.50.300:FF:000870">
    <property type="entry name" value="MutS protein homolog 4"/>
    <property type="match status" value="1"/>
</dbReference>
<dbReference type="Gene3D" id="3.40.50.300">
    <property type="entry name" value="P-loop containing nucleotide triphosphate hydrolases"/>
    <property type="match status" value="1"/>
</dbReference>
<dbReference type="Gene3D" id="3.30.420.110">
    <property type="entry name" value="MutS, connector domain"/>
    <property type="match status" value="1"/>
</dbReference>
<dbReference type="InterPro" id="IPR016151">
    <property type="entry name" value="DNA_mismatch_repair_MutS_N"/>
</dbReference>
<reference evidence="12" key="1">
    <citation type="submission" date="2020-04" db="EMBL/GenBank/DDBJ databases">
        <title>Deep metagenomics examines the oral microbiome during advanced dental caries in children, revealing novel taxa and co-occurrences with host molecules.</title>
        <authorList>
            <person name="Baker J.L."/>
            <person name="Morton J.T."/>
            <person name="Dinis M."/>
            <person name="Alvarez R."/>
            <person name="Tran N.C."/>
            <person name="Knight R."/>
            <person name="Edlund A."/>
        </authorList>
    </citation>
    <scope>NUCLEOTIDE SEQUENCE</scope>
    <source>
        <strain evidence="12">JCVI_23_bin.11</strain>
    </source>
</reference>
<dbReference type="SUPFAM" id="SSF52540">
    <property type="entry name" value="P-loop containing nucleoside triphosphate hydrolases"/>
    <property type="match status" value="1"/>
</dbReference>
<dbReference type="InterPro" id="IPR036678">
    <property type="entry name" value="MutS_con_dom_sf"/>
</dbReference>
<organism evidence="12 13">
    <name type="scientific">Parvimonas micra</name>
    <dbReference type="NCBI Taxonomy" id="33033"/>
    <lineage>
        <taxon>Bacteria</taxon>
        <taxon>Bacillati</taxon>
        <taxon>Bacillota</taxon>
        <taxon>Tissierellia</taxon>
        <taxon>Tissierellales</taxon>
        <taxon>Peptoniphilaceae</taxon>
        <taxon>Parvimonas</taxon>
    </lineage>
</organism>
<dbReference type="InterPro" id="IPR007861">
    <property type="entry name" value="DNA_mismatch_repair_MutS_clamp"/>
</dbReference>
<evidence type="ECO:0000313" key="12">
    <source>
        <dbReference type="EMBL" id="MBF1307025.1"/>
    </source>
</evidence>
<evidence type="ECO:0000256" key="8">
    <source>
        <dbReference type="ARBA" id="ARBA00024647"/>
    </source>
</evidence>
<dbReference type="PANTHER" id="PTHR11361:SF34">
    <property type="entry name" value="DNA MISMATCH REPAIR PROTEIN MSH1, MITOCHONDRIAL"/>
    <property type="match status" value="1"/>
</dbReference>
<dbReference type="NCBIfam" id="TIGR01070">
    <property type="entry name" value="mutS1"/>
    <property type="match status" value="1"/>
</dbReference>
<dbReference type="Pfam" id="PF05190">
    <property type="entry name" value="MutS_IV"/>
    <property type="match status" value="1"/>
</dbReference>
<dbReference type="InterPro" id="IPR027417">
    <property type="entry name" value="P-loop_NTPase"/>
</dbReference>
<dbReference type="RefSeq" id="WP_278477693.1">
    <property type="nucleotide sequence ID" value="NZ_JABZRE010000013.1"/>
</dbReference>
<dbReference type="SMART" id="SM00533">
    <property type="entry name" value="MUTSd"/>
    <property type="match status" value="1"/>
</dbReference>
<dbReference type="Pfam" id="PF05188">
    <property type="entry name" value="MutS_II"/>
    <property type="match status" value="1"/>
</dbReference>
<comment type="caution">
    <text evidence="12">The sequence shown here is derived from an EMBL/GenBank/DDBJ whole genome shotgun (WGS) entry which is preliminary data.</text>
</comment>
<dbReference type="SUPFAM" id="SSF55271">
    <property type="entry name" value="DNA repair protein MutS, domain I"/>
    <property type="match status" value="1"/>
</dbReference>
<dbReference type="Pfam" id="PF01624">
    <property type="entry name" value="MutS_I"/>
    <property type="match status" value="1"/>
</dbReference>
<evidence type="ECO:0000256" key="10">
    <source>
        <dbReference type="RuleBase" id="RU003756"/>
    </source>
</evidence>
<dbReference type="HAMAP" id="MF_00096">
    <property type="entry name" value="MutS"/>
    <property type="match status" value="1"/>
</dbReference>
<dbReference type="SMART" id="SM00534">
    <property type="entry name" value="MUTSac"/>
    <property type="match status" value="1"/>
</dbReference>
<dbReference type="Pfam" id="PF00488">
    <property type="entry name" value="MutS_V"/>
    <property type="match status" value="1"/>
</dbReference>
<dbReference type="Gene3D" id="3.40.1170.10">
    <property type="entry name" value="DNA repair protein MutS, domain I"/>
    <property type="match status" value="1"/>
</dbReference>
<dbReference type="GO" id="GO:0006298">
    <property type="term" value="P:mismatch repair"/>
    <property type="evidence" value="ECO:0007669"/>
    <property type="project" value="UniProtKB-UniRule"/>
</dbReference>
<comment type="similarity">
    <text evidence="1 9 10">Belongs to the DNA mismatch repair MutS family.</text>
</comment>
<dbReference type="CDD" id="cd03284">
    <property type="entry name" value="ABC_MutS1"/>
    <property type="match status" value="1"/>
</dbReference>
<sequence length="861" mass="98411">MSDFTPMMKQYLEVKSNYNDCIIFYRLGDFYEMFFEDAKIVSKILDLALTKRDCGSGKTAPMCGIPHHVVNQYLYKLVSEGFKVAICEQVQDPKLAKGIVKREVIKLVTPGTIDEFDELATNKNNYIMSIYMDSTNLSITYSDISTSEIFCTSIFEMNRDNLITALEEEVIRTTPSEVIINSNILKSLEKSVVKLLKNLRIIYTKVDIDQDFKSLRENNEEFYSNNLSNKILLFSIDNFYKYVCRFNVKLNDFKKVNLYKLSDYLRIDANSRINLELKKNNFSNDINGSLLSVINYTKTPMGFRLLNKWLDQPLLEIEKIQRRQSLVEDLVLNSNLRNELEELLASISDIERINSKISFGNCNARDLIHLKNSLSAVPKIKKLFLDSNTLFSNIALNIPDTEYIYNLIDSAILEDVGILLKEGNLIKIGYDEELDVIRNNKIVGKEKLIKYEVDQRNITGIKNLRLIFNKKTGYFFEVTKSYQNLVPEYFELKQTLTNANRYKTNELLTIENMIFGSEIDIIEKEYELFISIRNTIKMNIKILQKLSDIISFIDSIFSLSIVAFKNNYCKPTLNSEGIIDIKNGRHPVIESFLSSINEFIPNDTNIGQSDNLIQIITGPNMSGKSTYIRQIALIVILAQIGSFVPADSANISIVDKIFTRIGASDNLYKGESTFMVEMKEVNNILRYATKNSLLILDEVGRGTSTFDGLSLAWAILEYITKNIKSKTLFATHYHELIDLEHTFACIKNKHIQVIEDKENDEIVFLRKIMDGGANKSYGIAVAKLAGLPMEVINRSKIILDSIENKEIEIEKDIIDSSNVIKTKVNDKIITNLNSINIEKISPMEAFGILNDLINIAKSDNE</sequence>
<keyword evidence="5 9" id="KW-0067">ATP-binding</keyword>
<dbReference type="InterPro" id="IPR007695">
    <property type="entry name" value="DNA_mismatch_repair_MutS-lik_N"/>
</dbReference>
<evidence type="ECO:0000256" key="5">
    <source>
        <dbReference type="ARBA" id="ARBA00022840"/>
    </source>
</evidence>
<keyword evidence="3 9" id="KW-0547">Nucleotide-binding</keyword>
<dbReference type="InterPro" id="IPR017261">
    <property type="entry name" value="DNA_mismatch_repair_MutS/MSH"/>
</dbReference>
<dbReference type="AlphaFoldDB" id="A0A930H2P2"/>
<dbReference type="InterPro" id="IPR007860">
    <property type="entry name" value="DNA_mmatch_repair_MutS_con_dom"/>
</dbReference>
<dbReference type="InterPro" id="IPR000432">
    <property type="entry name" value="DNA_mismatch_repair_MutS_C"/>
</dbReference>
<feature type="binding site" evidence="9">
    <location>
        <begin position="618"/>
        <end position="625"/>
    </location>
    <ligand>
        <name>ATP</name>
        <dbReference type="ChEBI" id="CHEBI:30616"/>
    </ligand>
</feature>
<evidence type="ECO:0000256" key="9">
    <source>
        <dbReference type="HAMAP-Rule" id="MF_00096"/>
    </source>
</evidence>
<dbReference type="SUPFAM" id="SSF53150">
    <property type="entry name" value="DNA repair protein MutS, domain II"/>
    <property type="match status" value="1"/>
</dbReference>
<dbReference type="PIRSF" id="PIRSF037677">
    <property type="entry name" value="DNA_mis_repair_Msh6"/>
    <property type="match status" value="1"/>
</dbReference>
<dbReference type="Gene3D" id="1.10.1420.10">
    <property type="match status" value="2"/>
</dbReference>
<accession>A0A930H2P2</accession>
<dbReference type="SUPFAM" id="SSF48334">
    <property type="entry name" value="DNA repair protein MutS, domain III"/>
    <property type="match status" value="1"/>
</dbReference>
<dbReference type="Pfam" id="PF05192">
    <property type="entry name" value="MutS_III"/>
    <property type="match status" value="1"/>
</dbReference>